<gene>
    <name evidence="6" type="primary">iclR_2</name>
    <name evidence="6" type="ORF">SDC9_44175</name>
</gene>
<evidence type="ECO:0000259" key="4">
    <source>
        <dbReference type="PROSITE" id="PS51077"/>
    </source>
</evidence>
<evidence type="ECO:0000313" key="6">
    <source>
        <dbReference type="EMBL" id="MPL97978.1"/>
    </source>
</evidence>
<accession>A0A644W326</accession>
<evidence type="ECO:0000256" key="3">
    <source>
        <dbReference type="ARBA" id="ARBA00023163"/>
    </source>
</evidence>
<dbReference type="SUPFAM" id="SSF46785">
    <property type="entry name" value="Winged helix' DNA-binding domain"/>
    <property type="match status" value="1"/>
</dbReference>
<dbReference type="GO" id="GO:0003677">
    <property type="term" value="F:DNA binding"/>
    <property type="evidence" value="ECO:0007669"/>
    <property type="project" value="UniProtKB-KW"/>
</dbReference>
<dbReference type="AlphaFoldDB" id="A0A644W326"/>
<name>A0A644W326_9ZZZZ</name>
<dbReference type="Gene3D" id="3.30.450.40">
    <property type="match status" value="1"/>
</dbReference>
<dbReference type="InterPro" id="IPR005471">
    <property type="entry name" value="Tscrpt_reg_IclR_N"/>
</dbReference>
<feature type="domain" description="IclR-ED" evidence="5">
    <location>
        <begin position="79"/>
        <end position="262"/>
    </location>
</feature>
<dbReference type="EMBL" id="VSSQ01000583">
    <property type="protein sequence ID" value="MPL97978.1"/>
    <property type="molecule type" value="Genomic_DNA"/>
</dbReference>
<keyword evidence="3" id="KW-0804">Transcription</keyword>
<protein>
    <submittedName>
        <fullName evidence="6">Transcriptional repressor IclR</fullName>
    </submittedName>
</protein>
<feature type="domain" description="HTH iclR-type" evidence="4">
    <location>
        <begin position="17"/>
        <end position="78"/>
    </location>
</feature>
<dbReference type="Gene3D" id="1.10.10.10">
    <property type="entry name" value="Winged helix-like DNA-binding domain superfamily/Winged helix DNA-binding domain"/>
    <property type="match status" value="1"/>
</dbReference>
<dbReference type="Pfam" id="PF09339">
    <property type="entry name" value="HTH_IclR"/>
    <property type="match status" value="1"/>
</dbReference>
<keyword evidence="1" id="KW-0805">Transcription regulation</keyword>
<evidence type="ECO:0000256" key="2">
    <source>
        <dbReference type="ARBA" id="ARBA00023125"/>
    </source>
</evidence>
<dbReference type="PANTHER" id="PTHR30136">
    <property type="entry name" value="HELIX-TURN-HELIX TRANSCRIPTIONAL REGULATOR, ICLR FAMILY"/>
    <property type="match status" value="1"/>
</dbReference>
<dbReference type="SUPFAM" id="SSF55781">
    <property type="entry name" value="GAF domain-like"/>
    <property type="match status" value="1"/>
</dbReference>
<keyword evidence="2" id="KW-0238">DNA-binding</keyword>
<comment type="caution">
    <text evidence="6">The sequence shown here is derived from an EMBL/GenBank/DDBJ whole genome shotgun (WGS) entry which is preliminary data.</text>
</comment>
<evidence type="ECO:0000256" key="1">
    <source>
        <dbReference type="ARBA" id="ARBA00023015"/>
    </source>
</evidence>
<dbReference type="GO" id="GO:0045892">
    <property type="term" value="P:negative regulation of DNA-templated transcription"/>
    <property type="evidence" value="ECO:0007669"/>
    <property type="project" value="TreeGrafter"/>
</dbReference>
<dbReference type="PANTHER" id="PTHR30136:SF24">
    <property type="entry name" value="HTH-TYPE TRANSCRIPTIONAL REPRESSOR ALLR"/>
    <property type="match status" value="1"/>
</dbReference>
<evidence type="ECO:0000259" key="5">
    <source>
        <dbReference type="PROSITE" id="PS51078"/>
    </source>
</evidence>
<dbReference type="SMART" id="SM00346">
    <property type="entry name" value="HTH_ICLR"/>
    <property type="match status" value="1"/>
</dbReference>
<dbReference type="GO" id="GO:0003700">
    <property type="term" value="F:DNA-binding transcription factor activity"/>
    <property type="evidence" value="ECO:0007669"/>
    <property type="project" value="TreeGrafter"/>
</dbReference>
<dbReference type="InterPro" id="IPR036388">
    <property type="entry name" value="WH-like_DNA-bd_sf"/>
</dbReference>
<dbReference type="Pfam" id="PF01614">
    <property type="entry name" value="IclR_C"/>
    <property type="match status" value="1"/>
</dbReference>
<dbReference type="InterPro" id="IPR014757">
    <property type="entry name" value="Tscrpt_reg_IclR_C"/>
</dbReference>
<organism evidence="6">
    <name type="scientific">bioreactor metagenome</name>
    <dbReference type="NCBI Taxonomy" id="1076179"/>
    <lineage>
        <taxon>unclassified sequences</taxon>
        <taxon>metagenomes</taxon>
        <taxon>ecological metagenomes</taxon>
    </lineage>
</organism>
<dbReference type="InterPro" id="IPR029016">
    <property type="entry name" value="GAF-like_dom_sf"/>
</dbReference>
<proteinExistence type="predicted"/>
<dbReference type="InterPro" id="IPR050707">
    <property type="entry name" value="HTH_MetabolicPath_Reg"/>
</dbReference>
<dbReference type="PROSITE" id="PS51077">
    <property type="entry name" value="HTH_ICLR"/>
    <property type="match status" value="1"/>
</dbReference>
<reference evidence="6" key="1">
    <citation type="submission" date="2019-08" db="EMBL/GenBank/DDBJ databases">
        <authorList>
            <person name="Kucharzyk K."/>
            <person name="Murdoch R.W."/>
            <person name="Higgins S."/>
            <person name="Loffler F."/>
        </authorList>
    </citation>
    <scope>NUCLEOTIDE SEQUENCE</scope>
</reference>
<dbReference type="InterPro" id="IPR036390">
    <property type="entry name" value="WH_DNA-bd_sf"/>
</dbReference>
<sequence length="271" mass="30107">MKKSDRTEESSADRQGIRVLERFFGILSYLAGQNDYAGIKEIAEATGLSRTTVHRILATCEENYVVLKDGIGRYRIGPKSLVWANSYQQQTGLAKFARQHLKELLRDVGETVNLFIYEKGEAFYLEKMHTYNASGLDSRIGSRLELYSTSAGRAILAALPAGEFEAYLSSRELLPRTCWTVVDKDSFRNIIEKARKRGYAEEDQENEEGVRCIGAAILGKDGYPVGAVSISGPVFRLTDDKVERVGKRVFGTARLISYQLGYSTNGGHGGL</sequence>
<dbReference type="PROSITE" id="PS51078">
    <property type="entry name" value="ICLR_ED"/>
    <property type="match status" value="1"/>
</dbReference>